<gene>
    <name evidence="1" type="ORF">F8153_15070</name>
</gene>
<dbReference type="Proteomes" id="UP000465601">
    <property type="component" value="Unassembled WGS sequence"/>
</dbReference>
<evidence type="ECO:0000313" key="2">
    <source>
        <dbReference type="Proteomes" id="UP000465601"/>
    </source>
</evidence>
<dbReference type="OrthoDB" id="1957653at2"/>
<reference evidence="1 2" key="1">
    <citation type="submission" date="2019-10" db="EMBL/GenBank/DDBJ databases">
        <title>Alkaliphilus serpentinus sp. nov. and Alkaliphilus pronyensis sp. nov., two novel anaerobic alkaliphilic species isolated from the serpentinized-hosted hydrothermal field of the Prony Bay (New Caledonia).</title>
        <authorList>
            <person name="Postec A."/>
        </authorList>
    </citation>
    <scope>NUCLEOTIDE SEQUENCE [LARGE SCALE GENOMIC DNA]</scope>
    <source>
        <strain evidence="1 2">LacT</strain>
    </source>
</reference>
<name>A0A833M5Y0_9FIRM</name>
<proteinExistence type="predicted"/>
<organism evidence="1 2">
    <name type="scientific">Alkaliphilus serpentinus</name>
    <dbReference type="NCBI Taxonomy" id="1482731"/>
    <lineage>
        <taxon>Bacteria</taxon>
        <taxon>Bacillati</taxon>
        <taxon>Bacillota</taxon>
        <taxon>Clostridia</taxon>
        <taxon>Peptostreptococcales</taxon>
        <taxon>Natronincolaceae</taxon>
        <taxon>Alkaliphilus</taxon>
    </lineage>
</organism>
<protein>
    <submittedName>
        <fullName evidence="1">Uncharacterized protein</fullName>
    </submittedName>
</protein>
<evidence type="ECO:0000313" key="1">
    <source>
        <dbReference type="EMBL" id="KAB3525611.1"/>
    </source>
</evidence>
<keyword evidence="2" id="KW-1185">Reference proteome</keyword>
<accession>A0A833M5Y0</accession>
<dbReference type="AlphaFoldDB" id="A0A833M5Y0"/>
<comment type="caution">
    <text evidence="1">The sequence shown here is derived from an EMBL/GenBank/DDBJ whole genome shotgun (WGS) entry which is preliminary data.</text>
</comment>
<sequence>MGNKLITFNEIQRMYCKGIREISLTGGKILTPGAKDFALERGMTLSYEEKMTKKPQSDMLRREIKESIEAILKNEYEILQQDKIDEITTRVMKHLPNKLLY</sequence>
<dbReference type="EMBL" id="WBZB01000063">
    <property type="protein sequence ID" value="KAB3525611.1"/>
    <property type="molecule type" value="Genomic_DNA"/>
</dbReference>
<dbReference type="RefSeq" id="WP_151867178.1">
    <property type="nucleotide sequence ID" value="NZ_WBZB01000063.1"/>
</dbReference>